<feature type="compositionally biased region" description="Acidic residues" evidence="1">
    <location>
        <begin position="280"/>
        <end position="301"/>
    </location>
</feature>
<feature type="signal peptide" evidence="2">
    <location>
        <begin position="1"/>
        <end position="31"/>
    </location>
</feature>
<evidence type="ECO:0000256" key="1">
    <source>
        <dbReference type="SAM" id="MobiDB-lite"/>
    </source>
</evidence>
<feature type="chain" id="PRO_5047295430" evidence="2">
    <location>
        <begin position="32"/>
        <end position="318"/>
    </location>
</feature>
<dbReference type="Proteomes" id="UP001158045">
    <property type="component" value="Unassembled WGS sequence"/>
</dbReference>
<evidence type="ECO:0000313" key="4">
    <source>
        <dbReference type="Proteomes" id="UP001158045"/>
    </source>
</evidence>
<gene>
    <name evidence="3" type="ORF">QE109_14445</name>
</gene>
<keyword evidence="4" id="KW-1185">Reference proteome</keyword>
<feature type="region of interest" description="Disordered" evidence="1">
    <location>
        <begin position="272"/>
        <end position="318"/>
    </location>
</feature>
<evidence type="ECO:0000313" key="3">
    <source>
        <dbReference type="EMBL" id="MDH8679354.1"/>
    </source>
</evidence>
<keyword evidence="2" id="KW-0732">Signal</keyword>
<name>A0ABT6NFY8_9FIRM</name>
<organism evidence="3 4">
    <name type="scientific">Fusibacter bizertensis</name>
    <dbReference type="NCBI Taxonomy" id="1488331"/>
    <lineage>
        <taxon>Bacteria</taxon>
        <taxon>Bacillati</taxon>
        <taxon>Bacillota</taxon>
        <taxon>Clostridia</taxon>
        <taxon>Eubacteriales</taxon>
        <taxon>Eubacteriales Family XII. Incertae Sedis</taxon>
        <taxon>Fusibacter</taxon>
    </lineage>
</organism>
<feature type="region of interest" description="Disordered" evidence="1">
    <location>
        <begin position="40"/>
        <end position="84"/>
    </location>
</feature>
<reference evidence="3 4" key="1">
    <citation type="submission" date="2023-04" db="EMBL/GenBank/DDBJ databases">
        <title>Fusibacter bizertensis strain WBS, isolated from littoral bottom sediments of the Arctic seas - biochemical and genomic analysis.</title>
        <authorList>
            <person name="Brioukhanov A.L."/>
        </authorList>
    </citation>
    <scope>NUCLEOTIDE SEQUENCE [LARGE SCALE GENOMIC DNA]</scope>
    <source>
        <strain evidence="3 4">WBS</strain>
    </source>
</reference>
<comment type="caution">
    <text evidence="3">The sequence shown here is derived from an EMBL/GenBank/DDBJ whole genome shotgun (WGS) entry which is preliminary data.</text>
</comment>
<protein>
    <submittedName>
        <fullName evidence="3">Uncharacterized protein</fullName>
    </submittedName>
</protein>
<accession>A0ABT6NFY8</accession>
<evidence type="ECO:0000256" key="2">
    <source>
        <dbReference type="SAM" id="SignalP"/>
    </source>
</evidence>
<sequence length="318" mass="34209">MKNSLAKKTSMLGLVLLLLVSNLGGYTSTYAATVDAVTSATTPAPAPAPAPAPTPAPAPAPTPAPAPAPAPAPTPTPAPAPVTTPTIVGVDPKATFTLVIDAVNDYKLVFDYQLILIDIKQVNQPSLNFDNLKGKTFSEVITSLKSTLISDQAQTVKVAPLIIGFGSDIITDKQVDLVKNYIASAFKSSPVLVMGLTDTQTKQVVDMGVNYLNALNKAALEDFIGIKPSTDDQYQFITQNEKIMSAVGNVSEEFTYKPANKTVFDENAIMTINNNKHSDDDDDDDDDEDEDHHDDKDDDDHESEKHKSSEEHDEEHDD</sequence>
<proteinExistence type="predicted"/>
<dbReference type="RefSeq" id="WP_281095250.1">
    <property type="nucleotide sequence ID" value="NZ_JARYZI010000011.1"/>
</dbReference>
<dbReference type="EMBL" id="JARYZI010000011">
    <property type="protein sequence ID" value="MDH8679354.1"/>
    <property type="molecule type" value="Genomic_DNA"/>
</dbReference>
<feature type="compositionally biased region" description="Pro residues" evidence="1">
    <location>
        <begin position="44"/>
        <end position="82"/>
    </location>
</feature>